<reference evidence="2 3" key="1">
    <citation type="submission" date="2019-05" db="EMBL/GenBank/DDBJ databases">
        <title>The metagenome of a microbial culture collection derived from dairy environment covers the genomic content of the human microbiome.</title>
        <authorList>
            <person name="Roder T."/>
            <person name="Wuthrich D."/>
            <person name="Sattari Z."/>
            <person name="Von Ah U."/>
            <person name="Bar C."/>
            <person name="Ronchi F."/>
            <person name="Macpherson A.J."/>
            <person name="Ganal-Vonarburg S.C."/>
            <person name="Bruggmann R."/>
            <person name="Vergeres G."/>
        </authorList>
    </citation>
    <scope>NUCLEOTIDE SEQUENCE [LARGE SCALE GENOMIC DNA]</scope>
    <source>
        <strain evidence="2 3">FAM 18815</strain>
    </source>
</reference>
<comment type="caution">
    <text evidence="2">The sequence shown here is derived from an EMBL/GenBank/DDBJ whole genome shotgun (WGS) entry which is preliminary data.</text>
</comment>
<dbReference type="Proteomes" id="UP000305541">
    <property type="component" value="Unassembled WGS sequence"/>
</dbReference>
<gene>
    <name evidence="2" type="ORF">FEZ51_02105</name>
</gene>
<protein>
    <submittedName>
        <fullName evidence="2">DUF4355 domain-containing protein</fullName>
    </submittedName>
</protein>
<dbReference type="AlphaFoldDB" id="A0A5R9BYT8"/>
<accession>A0A5R9BYT8</accession>
<name>A0A5R9BYT8_9LACO</name>
<dbReference type="OrthoDB" id="1901795at2"/>
<dbReference type="Pfam" id="PF14265">
    <property type="entry name" value="DUF4355"/>
    <property type="match status" value="1"/>
</dbReference>
<sequence length="206" mass="22893">MMKLFKQSELDNRILQMNLQFFAEPENGGGVPDPDPDGGNGGKQEPEPITQDKLNEIISQKLAKERSKFDKEKEKDIQAAIAEHDRQQQLTDEQKRDEQAKEFEKLKSQLAQRDILDHAKDYASEKGLPASLVGYFLGEDDDKTKANLDTFADEFSKAVQAGIDERFKQTKTPGTGSNGAGSSSDIELAKKLAKNVHGTQKSSYFG</sequence>
<evidence type="ECO:0000313" key="3">
    <source>
        <dbReference type="Proteomes" id="UP000305541"/>
    </source>
</evidence>
<proteinExistence type="predicted"/>
<dbReference type="EMBL" id="VBTH01000002">
    <property type="protein sequence ID" value="TLQ05473.1"/>
    <property type="molecule type" value="Genomic_DNA"/>
</dbReference>
<feature type="region of interest" description="Disordered" evidence="1">
    <location>
        <begin position="167"/>
        <end position="186"/>
    </location>
</feature>
<dbReference type="InterPro" id="IPR025580">
    <property type="entry name" value="Gp46"/>
</dbReference>
<evidence type="ECO:0000256" key="1">
    <source>
        <dbReference type="SAM" id="MobiDB-lite"/>
    </source>
</evidence>
<organism evidence="2 3">
    <name type="scientific">Pediococcus stilesii</name>
    <dbReference type="NCBI Taxonomy" id="331679"/>
    <lineage>
        <taxon>Bacteria</taxon>
        <taxon>Bacillati</taxon>
        <taxon>Bacillota</taxon>
        <taxon>Bacilli</taxon>
        <taxon>Lactobacillales</taxon>
        <taxon>Lactobacillaceae</taxon>
        <taxon>Pediococcus</taxon>
    </lineage>
</organism>
<feature type="region of interest" description="Disordered" evidence="1">
    <location>
        <begin position="65"/>
        <end position="102"/>
    </location>
</feature>
<feature type="region of interest" description="Disordered" evidence="1">
    <location>
        <begin position="21"/>
        <end position="53"/>
    </location>
</feature>
<feature type="compositionally biased region" description="Polar residues" evidence="1">
    <location>
        <begin position="170"/>
        <end position="185"/>
    </location>
</feature>
<evidence type="ECO:0000313" key="2">
    <source>
        <dbReference type="EMBL" id="TLQ05473.1"/>
    </source>
</evidence>